<feature type="region of interest" description="Disordered" evidence="1">
    <location>
        <begin position="27"/>
        <end position="134"/>
    </location>
</feature>
<evidence type="ECO:0000313" key="3">
    <source>
        <dbReference type="EMBL" id="KAH6591550.1"/>
    </source>
</evidence>
<accession>A0ABQ8F6T0</accession>
<sequence>MKFSALSLIAMFMVTANALTGPMDSMGDASGLVKRQNPVPSPTSTDDPTPILRPTDDPTDVPILRPTDDPTAVPKFTPTDDPTLVLRPTDDPTSVPKFTPTTPPVLGLNSDPTPAPRRARGSRPTRLPKLGMFT</sequence>
<keyword evidence="2" id="KW-0732">Signal</keyword>
<proteinExistence type="predicted"/>
<protein>
    <submittedName>
        <fullName evidence="3">Uncharacterized protein</fullName>
    </submittedName>
</protein>
<reference evidence="3 4" key="1">
    <citation type="submission" date="2021-02" db="EMBL/GenBank/DDBJ databases">
        <title>Variation within the Batrachochytrium salamandrivorans European outbreak.</title>
        <authorList>
            <person name="Kelly M."/>
            <person name="Pasmans F."/>
            <person name="Shea T.P."/>
            <person name="Munoz J.F."/>
            <person name="Carranza S."/>
            <person name="Cuomo C.A."/>
            <person name="Martel A."/>
        </authorList>
    </citation>
    <scope>NUCLEOTIDE SEQUENCE [LARGE SCALE GENOMIC DNA]</scope>
    <source>
        <strain evidence="3 4">AMFP18/2</strain>
    </source>
</reference>
<feature type="chain" id="PRO_5046538127" evidence="2">
    <location>
        <begin position="19"/>
        <end position="134"/>
    </location>
</feature>
<comment type="caution">
    <text evidence="3">The sequence shown here is derived from an EMBL/GenBank/DDBJ whole genome shotgun (WGS) entry which is preliminary data.</text>
</comment>
<dbReference type="Proteomes" id="UP001648503">
    <property type="component" value="Unassembled WGS sequence"/>
</dbReference>
<keyword evidence="4" id="KW-1185">Reference proteome</keyword>
<gene>
    <name evidence="3" type="ORF">BASA50_008625</name>
</gene>
<evidence type="ECO:0000313" key="4">
    <source>
        <dbReference type="Proteomes" id="UP001648503"/>
    </source>
</evidence>
<name>A0ABQ8F6T0_9FUNG</name>
<evidence type="ECO:0000256" key="1">
    <source>
        <dbReference type="SAM" id="MobiDB-lite"/>
    </source>
</evidence>
<dbReference type="EMBL" id="JAFCIX010000404">
    <property type="protein sequence ID" value="KAH6591550.1"/>
    <property type="molecule type" value="Genomic_DNA"/>
</dbReference>
<organism evidence="3 4">
    <name type="scientific">Batrachochytrium salamandrivorans</name>
    <dbReference type="NCBI Taxonomy" id="1357716"/>
    <lineage>
        <taxon>Eukaryota</taxon>
        <taxon>Fungi</taxon>
        <taxon>Fungi incertae sedis</taxon>
        <taxon>Chytridiomycota</taxon>
        <taxon>Chytridiomycota incertae sedis</taxon>
        <taxon>Chytridiomycetes</taxon>
        <taxon>Rhizophydiales</taxon>
        <taxon>Rhizophydiales incertae sedis</taxon>
        <taxon>Batrachochytrium</taxon>
    </lineage>
</organism>
<feature type="signal peptide" evidence="2">
    <location>
        <begin position="1"/>
        <end position="18"/>
    </location>
</feature>
<evidence type="ECO:0000256" key="2">
    <source>
        <dbReference type="SAM" id="SignalP"/>
    </source>
</evidence>